<organism evidence="2 3">
    <name type="scientific">Tropicimonas isoalkanivorans</name>
    <dbReference type="NCBI Taxonomy" id="441112"/>
    <lineage>
        <taxon>Bacteria</taxon>
        <taxon>Pseudomonadati</taxon>
        <taxon>Pseudomonadota</taxon>
        <taxon>Alphaproteobacteria</taxon>
        <taxon>Rhodobacterales</taxon>
        <taxon>Roseobacteraceae</taxon>
        <taxon>Tropicimonas</taxon>
    </lineage>
</organism>
<protein>
    <submittedName>
        <fullName evidence="2">Uncharacterized protein</fullName>
    </submittedName>
</protein>
<feature type="chain" id="PRO_5011789986" evidence="1">
    <location>
        <begin position="21"/>
        <end position="180"/>
    </location>
</feature>
<proteinExistence type="predicted"/>
<evidence type="ECO:0000256" key="1">
    <source>
        <dbReference type="SAM" id="SignalP"/>
    </source>
</evidence>
<evidence type="ECO:0000313" key="3">
    <source>
        <dbReference type="Proteomes" id="UP000198728"/>
    </source>
</evidence>
<feature type="signal peptide" evidence="1">
    <location>
        <begin position="1"/>
        <end position="20"/>
    </location>
</feature>
<dbReference type="AlphaFoldDB" id="A0A1I1JJ87"/>
<dbReference type="Proteomes" id="UP000198728">
    <property type="component" value="Unassembled WGS sequence"/>
</dbReference>
<reference evidence="2 3" key="1">
    <citation type="submission" date="2016-10" db="EMBL/GenBank/DDBJ databases">
        <authorList>
            <person name="de Groot N.N."/>
        </authorList>
    </citation>
    <scope>NUCLEOTIDE SEQUENCE [LARGE SCALE GENOMIC DNA]</scope>
    <source>
        <strain evidence="2 3">DSM 19548</strain>
    </source>
</reference>
<dbReference type="OrthoDB" id="7877136at2"/>
<evidence type="ECO:0000313" key="2">
    <source>
        <dbReference type="EMBL" id="SFC48405.1"/>
    </source>
</evidence>
<dbReference type="EMBL" id="FOLG01000005">
    <property type="protein sequence ID" value="SFC48405.1"/>
    <property type="molecule type" value="Genomic_DNA"/>
</dbReference>
<keyword evidence="1" id="KW-0732">Signal</keyword>
<gene>
    <name evidence="2" type="ORF">SAMN04488094_105144</name>
</gene>
<name>A0A1I1JJ87_9RHOB</name>
<dbReference type="RefSeq" id="WP_093360704.1">
    <property type="nucleotide sequence ID" value="NZ_FOLG01000005.1"/>
</dbReference>
<keyword evidence="3" id="KW-1185">Reference proteome</keyword>
<sequence length="180" mass="19012">MKRFALTTAIVLGLAAPALANEQLANNAGVEPGVYSTSELVQIIDAQRHGNWSRVHAVENRTAAAYDDNDRTSAGHLQLARSAGVSPSDYATSDVVKLRSARANGDYSTARFIETSSDDSVAGSTMSSKGARQSQGHVQLARSLGVNPADFTTNELALLRAAVEDNNQSRIDLILARAGS</sequence>
<accession>A0A1I1JJ87</accession>